<keyword evidence="4" id="KW-1185">Reference proteome</keyword>
<dbReference type="FunFam" id="3.30.40.10:FF:000148">
    <property type="entry name" value="Kinesin-like protein KIN-7D, mitochondrial"/>
    <property type="match status" value="1"/>
</dbReference>
<evidence type="ECO:0000256" key="1">
    <source>
        <dbReference type="ARBA" id="ARBA00022946"/>
    </source>
</evidence>
<protein>
    <recommendedName>
        <fullName evidence="5">RING-type domain-containing protein</fullName>
    </recommendedName>
</protein>
<evidence type="ECO:0000313" key="4">
    <source>
        <dbReference type="Proteomes" id="UP000008827"/>
    </source>
</evidence>
<proteinExistence type="predicted"/>
<name>A0A0R0JA63_SOYBN</name>
<organism evidence="2">
    <name type="scientific">Glycine max</name>
    <name type="common">Soybean</name>
    <name type="synonym">Glycine hispida</name>
    <dbReference type="NCBI Taxonomy" id="3847"/>
    <lineage>
        <taxon>Eukaryota</taxon>
        <taxon>Viridiplantae</taxon>
        <taxon>Streptophyta</taxon>
        <taxon>Embryophyta</taxon>
        <taxon>Tracheophyta</taxon>
        <taxon>Spermatophyta</taxon>
        <taxon>Magnoliopsida</taxon>
        <taxon>eudicotyledons</taxon>
        <taxon>Gunneridae</taxon>
        <taxon>Pentapetalae</taxon>
        <taxon>rosids</taxon>
        <taxon>fabids</taxon>
        <taxon>Fabales</taxon>
        <taxon>Fabaceae</taxon>
        <taxon>Papilionoideae</taxon>
        <taxon>50 kb inversion clade</taxon>
        <taxon>NPAAA clade</taxon>
        <taxon>indigoferoid/millettioid clade</taxon>
        <taxon>Phaseoleae</taxon>
        <taxon>Glycine</taxon>
        <taxon>Glycine subgen. Soja</taxon>
    </lineage>
</organism>
<reference evidence="2 3" key="1">
    <citation type="journal article" date="2010" name="Nature">
        <title>Genome sequence of the palaeopolyploid soybean.</title>
        <authorList>
            <person name="Schmutz J."/>
            <person name="Cannon S.B."/>
            <person name="Schlueter J."/>
            <person name="Ma J."/>
            <person name="Mitros T."/>
            <person name="Nelson W."/>
            <person name="Hyten D.L."/>
            <person name="Song Q."/>
            <person name="Thelen J.J."/>
            <person name="Cheng J."/>
            <person name="Xu D."/>
            <person name="Hellsten U."/>
            <person name="May G.D."/>
            <person name="Yu Y."/>
            <person name="Sakurai T."/>
            <person name="Umezawa T."/>
            <person name="Bhattacharyya M.K."/>
            <person name="Sandhu D."/>
            <person name="Valliyodan B."/>
            <person name="Lindquist E."/>
            <person name="Peto M."/>
            <person name="Grant D."/>
            <person name="Shu S."/>
            <person name="Goodstein D."/>
            <person name="Barry K."/>
            <person name="Futrell-Griggs M."/>
            <person name="Abernathy B."/>
            <person name="Du J."/>
            <person name="Tian Z."/>
            <person name="Zhu L."/>
            <person name="Gill N."/>
            <person name="Joshi T."/>
            <person name="Libault M."/>
            <person name="Sethuraman A."/>
            <person name="Zhang X.-C."/>
            <person name="Shinozaki K."/>
            <person name="Nguyen H.T."/>
            <person name="Wing R.A."/>
            <person name="Cregan P."/>
            <person name="Specht J."/>
            <person name="Grimwood J."/>
            <person name="Rokhsar D."/>
            <person name="Stacey G."/>
            <person name="Shoemaker R.C."/>
            <person name="Jackson S.A."/>
        </authorList>
    </citation>
    <scope>NUCLEOTIDE SEQUENCE [LARGE SCALE GENOMIC DNA]</scope>
    <source>
        <strain evidence="3">cv. Williams 82</strain>
        <tissue evidence="2">Callus</tissue>
    </source>
</reference>
<dbReference type="InterPro" id="IPR013083">
    <property type="entry name" value="Znf_RING/FYVE/PHD"/>
</dbReference>
<reference evidence="3" key="2">
    <citation type="submission" date="2018-02" db="UniProtKB">
        <authorList>
            <consortium name="EnsemblPlants"/>
        </authorList>
    </citation>
    <scope>IDENTIFICATION</scope>
    <source>
        <strain evidence="3">Williams 82</strain>
    </source>
</reference>
<evidence type="ECO:0000313" key="3">
    <source>
        <dbReference type="EnsemblPlants" id="KRH49496"/>
    </source>
</evidence>
<sequence>MPKEEPLVVRLKARMQEMKEKELKYLGNGDANSHVCKVCFESPTTVILLSCRHFCLCKSCSLACFEGPICRTSITDRIFAFT</sequence>
<dbReference type="EMBL" id="CM000840">
    <property type="protein sequence ID" value="KRH49496.1"/>
    <property type="molecule type" value="Genomic_DNA"/>
</dbReference>
<dbReference type="SMR" id="A0A0R0JA63"/>
<dbReference type="InParanoid" id="A0A0R0JA63"/>
<evidence type="ECO:0008006" key="5">
    <source>
        <dbReference type="Google" id="ProtNLM"/>
    </source>
</evidence>
<keyword evidence="1" id="KW-0809">Transit peptide</keyword>
<dbReference type="STRING" id="3847.A0A0R0JA63"/>
<accession>A0A0R0JA63</accession>
<reference evidence="2" key="3">
    <citation type="submission" date="2018-07" db="EMBL/GenBank/DDBJ databases">
        <title>WGS assembly of Glycine max.</title>
        <authorList>
            <person name="Schmutz J."/>
            <person name="Cannon S."/>
            <person name="Schlueter J."/>
            <person name="Ma J."/>
            <person name="Mitros T."/>
            <person name="Nelson W."/>
            <person name="Hyten D."/>
            <person name="Song Q."/>
            <person name="Thelen J."/>
            <person name="Cheng J."/>
            <person name="Xu D."/>
            <person name="Hellsten U."/>
            <person name="May G."/>
            <person name="Yu Y."/>
            <person name="Sakurai T."/>
            <person name="Umezawa T."/>
            <person name="Bhattacharyya M."/>
            <person name="Sandhu D."/>
            <person name="Valliyodan B."/>
            <person name="Lindquist E."/>
            <person name="Peto M."/>
            <person name="Grant D."/>
            <person name="Shu S."/>
            <person name="Goodstein D."/>
            <person name="Barry K."/>
            <person name="Futrell-Griggs M."/>
            <person name="Abernathy B."/>
            <person name="Du J."/>
            <person name="Tian Z."/>
            <person name="Zhu L."/>
            <person name="Gill N."/>
            <person name="Joshi T."/>
            <person name="Libault M."/>
            <person name="Sethuraman A."/>
            <person name="Zhang X."/>
            <person name="Shinozaki K."/>
            <person name="Nguyen H."/>
            <person name="Wing R."/>
            <person name="Cregan P."/>
            <person name="Specht J."/>
            <person name="Grimwood J."/>
            <person name="Rokhsar D."/>
            <person name="Stacey G."/>
            <person name="Shoemaker R."/>
            <person name="Jackson S."/>
        </authorList>
    </citation>
    <scope>NUCLEOTIDE SEQUENCE</scope>
    <source>
        <tissue evidence="2">Callus</tissue>
    </source>
</reference>
<dbReference type="EnsemblPlants" id="KRH49496">
    <property type="protein sequence ID" value="KRH49496"/>
    <property type="gene ID" value="GLYMA_07G159000"/>
</dbReference>
<dbReference type="InterPro" id="IPR051728">
    <property type="entry name" value="RING-FYVE_E3_ubiquitin-ligase"/>
</dbReference>
<dbReference type="PANTHER" id="PTHR14879">
    <property type="entry name" value="CASPASE REGULATOR, RING FINGER DOMAIN-CONTAINING"/>
    <property type="match status" value="1"/>
</dbReference>
<dbReference type="SUPFAM" id="SSF57850">
    <property type="entry name" value="RING/U-box"/>
    <property type="match status" value="1"/>
</dbReference>
<dbReference type="PANTHER" id="PTHR14879:SF5">
    <property type="entry name" value="RING-TYPE DOMAIN-CONTAINING PROTEIN"/>
    <property type="match status" value="1"/>
</dbReference>
<dbReference type="OMA" id="SIACSEC"/>
<dbReference type="Gene3D" id="3.30.40.10">
    <property type="entry name" value="Zinc/RING finger domain, C3HC4 (zinc finger)"/>
    <property type="match status" value="1"/>
</dbReference>
<evidence type="ECO:0000313" key="2">
    <source>
        <dbReference type="EMBL" id="KRH49496.1"/>
    </source>
</evidence>
<dbReference type="Pfam" id="PF13920">
    <property type="entry name" value="zf-C3HC4_3"/>
    <property type="match status" value="1"/>
</dbReference>
<dbReference type="Gramene" id="KRH49496">
    <property type="protein sequence ID" value="KRH49496"/>
    <property type="gene ID" value="GLYMA_07G159000"/>
</dbReference>
<dbReference type="AlphaFoldDB" id="A0A0R0JA63"/>
<gene>
    <name evidence="2" type="ORF">GLYMA_07G159000</name>
</gene>
<dbReference type="Proteomes" id="UP000008827">
    <property type="component" value="Chromosome 7"/>
</dbReference>
<dbReference type="OrthoDB" id="3176171at2759"/>